<keyword evidence="4" id="KW-1003">Cell membrane</keyword>
<dbReference type="Pfam" id="PF00474">
    <property type="entry name" value="SSF"/>
    <property type="match status" value="1"/>
</dbReference>
<evidence type="ECO:0000256" key="9">
    <source>
        <dbReference type="ARBA" id="ARBA00023136"/>
    </source>
</evidence>
<protein>
    <submittedName>
        <fullName evidence="14">Sodium-coupled monocarboxylate transporter 1</fullName>
    </submittedName>
</protein>
<name>A0ABM1A829_APLCA</name>
<evidence type="ECO:0000256" key="10">
    <source>
        <dbReference type="ARBA" id="ARBA00023201"/>
    </source>
</evidence>
<dbReference type="InterPro" id="IPR038377">
    <property type="entry name" value="Na/Glc_symporter_sf"/>
</dbReference>
<accession>A0ABM1A829</accession>
<feature type="transmembrane region" description="Helical" evidence="12">
    <location>
        <begin position="16"/>
        <end position="35"/>
    </location>
</feature>
<dbReference type="PANTHER" id="PTHR42985:SF40">
    <property type="entry name" value="LD47995P-RELATED"/>
    <property type="match status" value="1"/>
</dbReference>
<evidence type="ECO:0000256" key="4">
    <source>
        <dbReference type="ARBA" id="ARBA00022475"/>
    </source>
</evidence>
<organism evidence="13 14">
    <name type="scientific">Aplysia californica</name>
    <name type="common">California sea hare</name>
    <dbReference type="NCBI Taxonomy" id="6500"/>
    <lineage>
        <taxon>Eukaryota</taxon>
        <taxon>Metazoa</taxon>
        <taxon>Spiralia</taxon>
        <taxon>Lophotrochozoa</taxon>
        <taxon>Mollusca</taxon>
        <taxon>Gastropoda</taxon>
        <taxon>Heterobranchia</taxon>
        <taxon>Euthyneura</taxon>
        <taxon>Tectipleura</taxon>
        <taxon>Aplysiida</taxon>
        <taxon>Aplysioidea</taxon>
        <taxon>Aplysiidae</taxon>
        <taxon>Aplysia</taxon>
    </lineage>
</organism>
<dbReference type="RefSeq" id="XP_012942630.1">
    <property type="nucleotide sequence ID" value="XM_013087176.1"/>
</dbReference>
<keyword evidence="10" id="KW-0739">Sodium transport</keyword>
<proteinExistence type="inferred from homology"/>
<feature type="transmembrane region" description="Helical" evidence="12">
    <location>
        <begin position="85"/>
        <end position="108"/>
    </location>
</feature>
<evidence type="ECO:0000256" key="1">
    <source>
        <dbReference type="ARBA" id="ARBA00004651"/>
    </source>
</evidence>
<dbReference type="GeneID" id="106012896"/>
<evidence type="ECO:0000256" key="12">
    <source>
        <dbReference type="SAM" id="Phobius"/>
    </source>
</evidence>
<keyword evidence="5 12" id="KW-0812">Transmembrane</keyword>
<keyword evidence="13" id="KW-1185">Reference proteome</keyword>
<feature type="transmembrane region" description="Helical" evidence="12">
    <location>
        <begin position="189"/>
        <end position="208"/>
    </location>
</feature>
<dbReference type="Gene3D" id="1.20.1730.10">
    <property type="entry name" value="Sodium/glucose cotransporter"/>
    <property type="match status" value="2"/>
</dbReference>
<reference evidence="14" key="1">
    <citation type="submission" date="2025-08" db="UniProtKB">
        <authorList>
            <consortium name="RefSeq"/>
        </authorList>
    </citation>
    <scope>IDENTIFICATION</scope>
</reference>
<dbReference type="Proteomes" id="UP000694888">
    <property type="component" value="Unplaced"/>
</dbReference>
<evidence type="ECO:0000256" key="2">
    <source>
        <dbReference type="ARBA" id="ARBA00006434"/>
    </source>
</evidence>
<evidence type="ECO:0000256" key="5">
    <source>
        <dbReference type="ARBA" id="ARBA00022692"/>
    </source>
</evidence>
<evidence type="ECO:0000256" key="11">
    <source>
        <dbReference type="RuleBase" id="RU362091"/>
    </source>
</evidence>
<keyword evidence="9 12" id="KW-0472">Membrane</keyword>
<keyword evidence="7" id="KW-0915">Sodium</keyword>
<dbReference type="PROSITE" id="PS50283">
    <property type="entry name" value="NA_SOLUT_SYMP_3"/>
    <property type="match status" value="1"/>
</dbReference>
<comment type="similarity">
    <text evidence="2 11">Belongs to the sodium:solute symporter (SSF) (TC 2.A.21) family.</text>
</comment>
<keyword evidence="8" id="KW-0406">Ion transport</keyword>
<sequence length="344" mass="37107">MASTEPTVKTFSVADYVVFVITLVISAGIGIFFAVKKGGQKSTKQFLMADKSMGFFPLSLSVLASFFSASTLLGTPAEIYQFGTMYWISVFGAVFAPLTGALLFGPMFYKLKVVSVFQDLAKRTSVSSMLNSLAAVTWEDFLKPSVCTDLSDVTATRVNKALAVTYGCVGLGLAFLVQRLGGTVLQGALVGGMFGLVCSLWLSVGAYVTKPINFKLPTTTIGCNTTVNFSTVISLAQTPEYANFSFPTTFDLEGVENLYGLSYLWFSAIGIVVCVLVGFVVSLITGGTKAHEVDPSLQLRLFHKIRTSSCRCCPGPHNKHTARTELQVSHLWTPAEHDTEPKLD</sequence>
<keyword evidence="3" id="KW-0813">Transport</keyword>
<feature type="transmembrane region" description="Helical" evidence="12">
    <location>
        <begin position="55"/>
        <end position="73"/>
    </location>
</feature>
<evidence type="ECO:0000256" key="3">
    <source>
        <dbReference type="ARBA" id="ARBA00022448"/>
    </source>
</evidence>
<comment type="subcellular location">
    <subcellularLocation>
        <location evidence="1">Cell membrane</location>
        <topology evidence="1">Multi-pass membrane protein</topology>
    </subcellularLocation>
</comment>
<evidence type="ECO:0000313" key="13">
    <source>
        <dbReference type="Proteomes" id="UP000694888"/>
    </source>
</evidence>
<dbReference type="InterPro" id="IPR001734">
    <property type="entry name" value="Na/solute_symporter"/>
</dbReference>
<keyword evidence="6 12" id="KW-1133">Transmembrane helix</keyword>
<dbReference type="InterPro" id="IPR051163">
    <property type="entry name" value="Sodium:Solute_Symporter_SSF"/>
</dbReference>
<evidence type="ECO:0000256" key="6">
    <source>
        <dbReference type="ARBA" id="ARBA00022989"/>
    </source>
</evidence>
<feature type="transmembrane region" description="Helical" evidence="12">
    <location>
        <begin position="263"/>
        <end position="284"/>
    </location>
</feature>
<gene>
    <name evidence="14" type="primary">LOC106012896</name>
</gene>
<evidence type="ECO:0000313" key="14">
    <source>
        <dbReference type="RefSeq" id="XP_012942630.1"/>
    </source>
</evidence>
<feature type="transmembrane region" description="Helical" evidence="12">
    <location>
        <begin position="158"/>
        <end position="177"/>
    </location>
</feature>
<evidence type="ECO:0000256" key="8">
    <source>
        <dbReference type="ARBA" id="ARBA00023065"/>
    </source>
</evidence>
<dbReference type="PANTHER" id="PTHR42985">
    <property type="entry name" value="SODIUM-COUPLED MONOCARBOXYLATE TRANSPORTER"/>
    <property type="match status" value="1"/>
</dbReference>
<evidence type="ECO:0000256" key="7">
    <source>
        <dbReference type="ARBA" id="ARBA00023053"/>
    </source>
</evidence>